<feature type="compositionally biased region" description="Low complexity" evidence="6">
    <location>
        <begin position="184"/>
        <end position="195"/>
    </location>
</feature>
<evidence type="ECO:0000256" key="2">
    <source>
        <dbReference type="ARBA" id="ARBA00023015"/>
    </source>
</evidence>
<comment type="subcellular location">
    <subcellularLocation>
        <location evidence="1">Nucleus</location>
    </subcellularLocation>
</comment>
<keyword evidence="2" id="KW-0805">Transcription regulation</keyword>
<dbReference type="PROSITE" id="PS51032">
    <property type="entry name" value="AP2_ERF"/>
    <property type="match status" value="2"/>
</dbReference>
<evidence type="ECO:0000313" key="9">
    <source>
        <dbReference type="Proteomes" id="UP000815325"/>
    </source>
</evidence>
<feature type="compositionally biased region" description="Acidic residues" evidence="6">
    <location>
        <begin position="234"/>
        <end position="249"/>
    </location>
</feature>
<dbReference type="PANTHER" id="PTHR31194:SF189">
    <property type="entry name" value="AP2_ERF DOMAIN-CONTAINING PROTEIN"/>
    <property type="match status" value="1"/>
</dbReference>
<evidence type="ECO:0000256" key="6">
    <source>
        <dbReference type="SAM" id="MobiDB-lite"/>
    </source>
</evidence>
<gene>
    <name evidence="8" type="ORF">DUNSADRAFT_11004</name>
</gene>
<dbReference type="Gene3D" id="3.30.730.10">
    <property type="entry name" value="AP2/ERF domain"/>
    <property type="match status" value="2"/>
</dbReference>
<evidence type="ECO:0000256" key="1">
    <source>
        <dbReference type="ARBA" id="ARBA00004123"/>
    </source>
</evidence>
<keyword evidence="3" id="KW-0238">DNA-binding</keyword>
<evidence type="ECO:0000256" key="5">
    <source>
        <dbReference type="ARBA" id="ARBA00023242"/>
    </source>
</evidence>
<feature type="compositionally biased region" description="Basic and acidic residues" evidence="6">
    <location>
        <begin position="381"/>
        <end position="392"/>
    </location>
</feature>
<comment type="caution">
    <text evidence="8">The sequence shown here is derived from an EMBL/GenBank/DDBJ whole genome shotgun (WGS) entry which is preliminary data.</text>
</comment>
<feature type="domain" description="AP2/ERF" evidence="7">
    <location>
        <begin position="4"/>
        <end position="60"/>
    </location>
</feature>
<organism evidence="8 9">
    <name type="scientific">Dunaliella salina</name>
    <name type="common">Green alga</name>
    <name type="synonym">Protococcus salinus</name>
    <dbReference type="NCBI Taxonomy" id="3046"/>
    <lineage>
        <taxon>Eukaryota</taxon>
        <taxon>Viridiplantae</taxon>
        <taxon>Chlorophyta</taxon>
        <taxon>core chlorophytes</taxon>
        <taxon>Chlorophyceae</taxon>
        <taxon>CS clade</taxon>
        <taxon>Chlamydomonadales</taxon>
        <taxon>Dunaliellaceae</taxon>
        <taxon>Dunaliella</taxon>
    </lineage>
</organism>
<evidence type="ECO:0000259" key="7">
    <source>
        <dbReference type="PROSITE" id="PS51032"/>
    </source>
</evidence>
<accession>A0ABQ7GEA0</accession>
<keyword evidence="5" id="KW-0539">Nucleus</keyword>
<feature type="domain" description="AP2/ERF" evidence="7">
    <location>
        <begin position="96"/>
        <end position="154"/>
    </location>
</feature>
<evidence type="ECO:0000256" key="3">
    <source>
        <dbReference type="ARBA" id="ARBA00023125"/>
    </source>
</evidence>
<dbReference type="InterPro" id="IPR036955">
    <property type="entry name" value="AP2/ERF_dom_sf"/>
</dbReference>
<evidence type="ECO:0000313" key="8">
    <source>
        <dbReference type="EMBL" id="KAF5832924.1"/>
    </source>
</evidence>
<keyword evidence="4" id="KW-0804">Transcription</keyword>
<dbReference type="EMBL" id="MU069840">
    <property type="protein sequence ID" value="KAF5832924.1"/>
    <property type="molecule type" value="Genomic_DNA"/>
</dbReference>
<name>A0ABQ7GEA0_DUNSA</name>
<dbReference type="InterPro" id="IPR001471">
    <property type="entry name" value="AP2/ERF_dom"/>
</dbReference>
<proteinExistence type="predicted"/>
<dbReference type="SUPFAM" id="SSF54171">
    <property type="entry name" value="DNA-binding domain"/>
    <property type="match status" value="2"/>
</dbReference>
<dbReference type="PANTHER" id="PTHR31194">
    <property type="entry name" value="SHN SHINE , DNA BINDING / TRANSCRIPTION FACTOR"/>
    <property type="match status" value="1"/>
</dbReference>
<dbReference type="InterPro" id="IPR016177">
    <property type="entry name" value="DNA-bd_dom_sf"/>
</dbReference>
<dbReference type="Proteomes" id="UP000815325">
    <property type="component" value="Unassembled WGS sequence"/>
</dbReference>
<feature type="compositionally biased region" description="Polar residues" evidence="6">
    <location>
        <begin position="217"/>
        <end position="228"/>
    </location>
</feature>
<protein>
    <recommendedName>
        <fullName evidence="7">AP2/ERF domain-containing protein</fullName>
    </recommendedName>
</protein>
<feature type="region of interest" description="Disordered" evidence="6">
    <location>
        <begin position="358"/>
        <end position="394"/>
    </location>
</feature>
<dbReference type="SMART" id="SM00380">
    <property type="entry name" value="AP2"/>
    <property type="match status" value="2"/>
</dbReference>
<sequence length="644" mass="69584">MSSGFKYVHCPRGGKWRGIVTGPNGENYHTNCFDSPEDAARAVDQLIYKVRGPDALTNFPLAEQRARLDSITLEQLLAEFRAAGAAGRIFSSGRSRHRGVSWNVQSSKWQVHIRPPNGQNPMRIGDFADEDAAASAYDAAAWRLRGSDAKLNFPSKYMGLTPGQEPPAIETEIPDQSARDRLEAAASGSKGSASRGQKKRKPPLNNPVPRKKASVGAGTSSNVTSLDSHASDISTEDGDDDGFDSDSSEGGDGSSSEDLADSCHNSPPLAWLEDSAPDEGLQPGGQSDQERAINPIIFNSILQQLPLPNDYSCVSGMEIAEQVEISPAVNLAKPPQATEGLGMAATSAQKDKIAAGFGTVSKSNSPLPVASGNEADGQQQGEKEHSKEEREGGYACGAGMQHSSAPLEGLCEARPLEEGQLEAAQEAERFLRESLDPLGTSCAHASKAPTDACSTGTRFSDMPEHPNTSNRPQPFTDTIFPRSSDGAFHMAIADMQLRRMFLELGMLDEHGRMPDEDRPTHMLALRKELAAKSAAQAKVFEDLPPLYSAEGHLLQSLAHVRHQKDEELAELLLAQLALAERGMPLTIKPQDYIWVLDPEPGPGPLRPKGSPASNDHPAYVLHYLHQMSVPLEEEQVCKLEKWHF</sequence>
<keyword evidence="9" id="KW-1185">Reference proteome</keyword>
<dbReference type="InterPro" id="IPR050913">
    <property type="entry name" value="AP2/ERF_ERF"/>
</dbReference>
<reference evidence="8" key="1">
    <citation type="submission" date="2017-08" db="EMBL/GenBank/DDBJ databases">
        <authorList>
            <person name="Polle J.E."/>
            <person name="Barry K."/>
            <person name="Cushman J."/>
            <person name="Schmutz J."/>
            <person name="Tran D."/>
            <person name="Hathwaick L.T."/>
            <person name="Yim W.C."/>
            <person name="Jenkins J."/>
            <person name="Mckie-Krisberg Z.M."/>
            <person name="Prochnik S."/>
            <person name="Lindquist E."/>
            <person name="Dockter R.B."/>
            <person name="Adam C."/>
            <person name="Molina H."/>
            <person name="Bunkerborg J."/>
            <person name="Jin E."/>
            <person name="Buchheim M."/>
            <person name="Magnuson J."/>
        </authorList>
    </citation>
    <scope>NUCLEOTIDE SEQUENCE</scope>
    <source>
        <strain evidence="8">CCAP 19/18</strain>
    </source>
</reference>
<evidence type="ECO:0000256" key="4">
    <source>
        <dbReference type="ARBA" id="ARBA00023163"/>
    </source>
</evidence>
<feature type="region of interest" description="Disordered" evidence="6">
    <location>
        <begin position="179"/>
        <end position="288"/>
    </location>
</feature>